<evidence type="ECO:0000259" key="9">
    <source>
        <dbReference type="Pfam" id="PF04547"/>
    </source>
</evidence>
<dbReference type="AlphaFoldDB" id="A0A085N7G8"/>
<evidence type="ECO:0000256" key="1">
    <source>
        <dbReference type="ARBA" id="ARBA00004651"/>
    </source>
</evidence>
<gene>
    <name evidence="11" type="ORF">M514_22454</name>
</gene>
<keyword evidence="3" id="KW-1003">Cell membrane</keyword>
<keyword evidence="7" id="KW-0325">Glycoprotein</keyword>
<dbReference type="Pfam" id="PF16178">
    <property type="entry name" value="Anoct_dimer"/>
    <property type="match status" value="1"/>
</dbReference>
<dbReference type="InterPro" id="IPR032394">
    <property type="entry name" value="Anoct_dimer"/>
</dbReference>
<comment type="similarity">
    <text evidence="2 8">Belongs to the anoctamin family.</text>
</comment>
<evidence type="ECO:0000256" key="3">
    <source>
        <dbReference type="ARBA" id="ARBA00022475"/>
    </source>
</evidence>
<evidence type="ECO:0000313" key="11">
    <source>
        <dbReference type="EMBL" id="KFD65414.1"/>
    </source>
</evidence>
<evidence type="ECO:0000256" key="4">
    <source>
        <dbReference type="ARBA" id="ARBA00022692"/>
    </source>
</evidence>
<organism evidence="11">
    <name type="scientific">Trichuris suis</name>
    <name type="common">pig whipworm</name>
    <dbReference type="NCBI Taxonomy" id="68888"/>
    <lineage>
        <taxon>Eukaryota</taxon>
        <taxon>Metazoa</taxon>
        <taxon>Ecdysozoa</taxon>
        <taxon>Nematoda</taxon>
        <taxon>Enoplea</taxon>
        <taxon>Dorylaimia</taxon>
        <taxon>Trichinellida</taxon>
        <taxon>Trichuridae</taxon>
        <taxon>Trichuris</taxon>
    </lineage>
</organism>
<evidence type="ECO:0000256" key="7">
    <source>
        <dbReference type="ARBA" id="ARBA00023180"/>
    </source>
</evidence>
<evidence type="ECO:0000256" key="2">
    <source>
        <dbReference type="ARBA" id="ARBA00009671"/>
    </source>
</evidence>
<dbReference type="Proteomes" id="UP000030758">
    <property type="component" value="Unassembled WGS sequence"/>
</dbReference>
<feature type="domain" description="Anoctamin transmembrane" evidence="9">
    <location>
        <begin position="243"/>
        <end position="839"/>
    </location>
</feature>
<feature type="transmembrane region" description="Helical" evidence="8">
    <location>
        <begin position="251"/>
        <end position="281"/>
    </location>
</feature>
<protein>
    <recommendedName>
        <fullName evidence="8">Anoctamin</fullName>
    </recommendedName>
</protein>
<dbReference type="PANTHER" id="PTHR12308">
    <property type="entry name" value="ANOCTAMIN"/>
    <property type="match status" value="1"/>
</dbReference>
<dbReference type="Pfam" id="PF04547">
    <property type="entry name" value="Anoctamin"/>
    <property type="match status" value="1"/>
</dbReference>
<accession>A0A085N7G8</accession>
<keyword evidence="5 8" id="KW-1133">Transmembrane helix</keyword>
<evidence type="ECO:0000259" key="10">
    <source>
        <dbReference type="Pfam" id="PF16178"/>
    </source>
</evidence>
<evidence type="ECO:0000256" key="6">
    <source>
        <dbReference type="ARBA" id="ARBA00023136"/>
    </source>
</evidence>
<dbReference type="PANTHER" id="PTHR12308:SF84">
    <property type="entry name" value="ANOCTAMIN"/>
    <property type="match status" value="1"/>
</dbReference>
<feature type="transmembrane region" description="Helical" evidence="8">
    <location>
        <begin position="618"/>
        <end position="640"/>
    </location>
</feature>
<dbReference type="InterPro" id="IPR007632">
    <property type="entry name" value="Anoctamin"/>
</dbReference>
<feature type="transmembrane region" description="Helical" evidence="8">
    <location>
        <begin position="404"/>
        <end position="431"/>
    </location>
</feature>
<feature type="transmembrane region" description="Helical" evidence="8">
    <location>
        <begin position="668"/>
        <end position="692"/>
    </location>
</feature>
<evidence type="ECO:0000256" key="8">
    <source>
        <dbReference type="RuleBase" id="RU280814"/>
    </source>
</evidence>
<feature type="transmembrane region" description="Helical" evidence="8">
    <location>
        <begin position="333"/>
        <end position="351"/>
    </location>
</feature>
<keyword evidence="6 8" id="KW-0472">Membrane</keyword>
<feature type="transmembrane region" description="Helical" evidence="8">
    <location>
        <begin position="497"/>
        <end position="518"/>
    </location>
</feature>
<keyword evidence="4 8" id="KW-0812">Transmembrane</keyword>
<dbReference type="GO" id="GO:0046983">
    <property type="term" value="F:protein dimerization activity"/>
    <property type="evidence" value="ECO:0007669"/>
    <property type="project" value="InterPro"/>
</dbReference>
<evidence type="ECO:0000256" key="5">
    <source>
        <dbReference type="ARBA" id="ARBA00022989"/>
    </source>
</evidence>
<dbReference type="EMBL" id="KL367539">
    <property type="protein sequence ID" value="KFD65414.1"/>
    <property type="molecule type" value="Genomic_DNA"/>
</dbReference>
<feature type="transmembrane region" description="Helical" evidence="8">
    <location>
        <begin position="451"/>
        <end position="470"/>
    </location>
</feature>
<reference evidence="11" key="1">
    <citation type="journal article" date="2014" name="Nat. Genet.">
        <title>Genome and transcriptome of the porcine whipworm Trichuris suis.</title>
        <authorList>
            <person name="Jex A.R."/>
            <person name="Nejsum P."/>
            <person name="Schwarz E.M."/>
            <person name="Hu L."/>
            <person name="Young N.D."/>
            <person name="Hall R.S."/>
            <person name="Korhonen P.K."/>
            <person name="Liao S."/>
            <person name="Thamsborg S."/>
            <person name="Xia J."/>
            <person name="Xu P."/>
            <person name="Wang S."/>
            <person name="Scheerlinck J.P."/>
            <person name="Hofmann A."/>
            <person name="Sternberg P.W."/>
            <person name="Wang J."/>
            <person name="Gasser R.B."/>
        </authorList>
    </citation>
    <scope>NUCLEOTIDE SEQUENCE [LARGE SCALE GENOMIC DNA]</scope>
    <source>
        <strain evidence="11">DCEP-RM93F</strain>
    </source>
</reference>
<proteinExistence type="inferred from homology"/>
<feature type="transmembrane region" description="Helical" evidence="8">
    <location>
        <begin position="796"/>
        <end position="821"/>
    </location>
</feature>
<dbReference type="GO" id="GO:0005254">
    <property type="term" value="F:chloride channel activity"/>
    <property type="evidence" value="ECO:0007669"/>
    <property type="project" value="TreeGrafter"/>
</dbReference>
<sequence>MTLDSEEETSLYEDAKSERSFERLTNGFINENEGEQLRVDYVLVYNISKPSHDDERRNFFEEHLEDEGLILERVTEEIDGTKYCFVLIHAPWEFQVRQAEVLKMRMPVRENDLHVRKSKRGWLNTLFRWAIVADVESRHYFTAMFRGDKLNQFLIEDKETFFTSAQRSRMVFDILARTEFDVQRRTDCGILRLLNAGTYCAAYPLHEGPLTTQGKEPPSDRQLLFKGWANFARWWDPQPYERIKRYFGVKIALYFVWLGHYTACLTPVSILGVLCVLYGFWTMEEDVPSKDICTGAASELMMCPNCDVGCDFWKLGSSCTYAKATYLFDNTCTVIFAALMSLWATLFLEAWKRRQGELSWRWNLCDFDLEEDVVRPEFEICAKKMKLNPITQEMEPHLPFSERVLRLIASGVMVLFCLCLVLAFTFSIILYRIIVSHHFDRHETTYVRTNASVVASFSAAILNLIIVMILDQAYARLAWRLTNWEFPRTESEFENSYTFKVFLFQFINYYSSLFYIAFFKGRFAKLPGPTKDTILGYRPEACDPNGCMVELLIQLAIIMVGKQFVNNIMEICLPLLFNYMRKKSPKTAKLASAADWVNDFLLNPVPQDFLLGEYLEMILQYGFVTLFVAAFPLAPAFALLNNIIEVRVDAYKYVVSYRRPLPARAKDLGVWMHILVGISRLAVITNACVIAFTSDFVPRMVYRHFFSANGSLTGYLNEELSMFNPFMFCRDNNMSIACNLTSCRYEDYRKPPCTANPYATLNRESPDFSSIIANRSLWPTTGFEDCDDGYSMNTKWWIVLAMRILFVLVFENLVFVVKMFFEWFVPDLPFKVHVQIQREKYLAKQALYENAFKQQTRKKRSTVRRR</sequence>
<name>A0A085N7G8_9BILA</name>
<dbReference type="GO" id="GO:0005886">
    <property type="term" value="C:plasma membrane"/>
    <property type="evidence" value="ECO:0007669"/>
    <property type="project" value="UniProtKB-SubCell"/>
</dbReference>
<dbReference type="InterPro" id="IPR049452">
    <property type="entry name" value="Anoctamin_TM"/>
</dbReference>
<feature type="domain" description="Anoctamin dimerisation" evidence="10">
    <location>
        <begin position="36"/>
        <end position="239"/>
    </location>
</feature>
<comment type="subcellular location">
    <subcellularLocation>
        <location evidence="1">Cell membrane</location>
        <topology evidence="1">Multi-pass membrane protein</topology>
    </subcellularLocation>
    <subcellularLocation>
        <location evidence="8">Membrane</location>
        <topology evidence="8">Multi-pass membrane protein</topology>
    </subcellularLocation>
</comment>